<dbReference type="RefSeq" id="WP_091545093.1">
    <property type="nucleotide sequence ID" value="NZ_FONY01000018.1"/>
</dbReference>
<feature type="domain" description="OmpA-like" evidence="6">
    <location>
        <begin position="583"/>
        <end position="697"/>
    </location>
</feature>
<sequence length="697" mass="78773">MIDILRQKISCYSLVFVFIFLYSCLIIKQKSFAQKEEVQWASKVIEVSSEYFTDPPSPQYRAIQILGKPNKLPAMGSSPCAWSPANENARANEWIKVGFSSPMQIRQVGIGESFNAGAVSHVYLYDEKNKEYLIYENMDTKARDSLGRMFHIFFPLTAYNVCAVKVVLNITDVKGWNHIDAIGISASPVPIQASINLACESSEKNIEHLGDSINSEFDEIMPVISSDGRTLYIDRKNHKDNIPSKRDNSGKIFPNDDIWYATLTPDGTWSRAKHLPEPLNNDSHNYVCTVTPDGNTLLVANRYIKGGKSIGGISISHRINTLDEWTFPEPVNIDEYYNLNKYAEFFLANNRKSLLLAIQREDSYGERDLYVSFAKPNGSWTSPKNLGSIINTAGIELTPFLAADDRTLYFSSNGFSGFGETDIFMSRRLDDTWQNWTEPVNMGSFLNSKDWDASCTIDAKGEYVYFVSYQNSNNRSADIFRAKLPQEVRPNPVVLISGKVLNTKTNQPVSAEIIYEFLEKGIEAGYALANPTTGEYKIILPASNSYGFWAKAKGFLPMSENIDLSEINSYQELTKDLFLTPIEVGQAVKLNNIFFEQSSATLLAQSYPELERLLRTLKENPSMKIRLEGHTDIEGKPQNNLKLSQDRVDFIKSYLISKGVEPQRISTLALGESQPLTRSRDEESKKRNRRVELRILE</sequence>
<gene>
    <name evidence="7" type="ORF">SAMN04488541_10185</name>
</gene>
<dbReference type="PRINTS" id="PR01021">
    <property type="entry name" value="OMPADOMAIN"/>
</dbReference>
<evidence type="ECO:0000256" key="3">
    <source>
        <dbReference type="ARBA" id="ARBA00023237"/>
    </source>
</evidence>
<feature type="transmembrane region" description="Helical" evidence="5">
    <location>
        <begin position="9"/>
        <end position="28"/>
    </location>
</feature>
<dbReference type="SUPFAM" id="SSF82171">
    <property type="entry name" value="DPP6 N-terminal domain-like"/>
    <property type="match status" value="1"/>
</dbReference>
<comment type="subcellular location">
    <subcellularLocation>
        <location evidence="1">Cell outer membrane</location>
    </subcellularLocation>
</comment>
<evidence type="ECO:0000256" key="1">
    <source>
        <dbReference type="ARBA" id="ARBA00004442"/>
    </source>
</evidence>
<evidence type="ECO:0000259" key="6">
    <source>
        <dbReference type="PROSITE" id="PS51123"/>
    </source>
</evidence>
<accession>A0A1I2GDU5</accession>
<proteinExistence type="predicted"/>
<dbReference type="CDD" id="cd07185">
    <property type="entry name" value="OmpA_C-like"/>
    <property type="match status" value="1"/>
</dbReference>
<keyword evidence="3" id="KW-0998">Cell outer membrane</keyword>
<dbReference type="SUPFAM" id="SSF103088">
    <property type="entry name" value="OmpA-like"/>
    <property type="match status" value="1"/>
</dbReference>
<dbReference type="STRING" id="1003.SAMN04488541_10185"/>
<dbReference type="Gene3D" id="3.30.1330.60">
    <property type="entry name" value="OmpA-like domain"/>
    <property type="match status" value="1"/>
</dbReference>
<evidence type="ECO:0000313" key="8">
    <source>
        <dbReference type="Proteomes" id="UP000199513"/>
    </source>
</evidence>
<dbReference type="InterPro" id="IPR011659">
    <property type="entry name" value="WD40"/>
</dbReference>
<keyword evidence="2 4" id="KW-0472">Membrane</keyword>
<name>A0A1I2GDU5_9BACT</name>
<organism evidence="7 8">
    <name type="scientific">Thermoflexibacter ruber</name>
    <dbReference type="NCBI Taxonomy" id="1003"/>
    <lineage>
        <taxon>Bacteria</taxon>
        <taxon>Pseudomonadati</taxon>
        <taxon>Bacteroidota</taxon>
        <taxon>Cytophagia</taxon>
        <taxon>Cytophagales</taxon>
        <taxon>Thermoflexibacteraceae</taxon>
        <taxon>Thermoflexibacter</taxon>
    </lineage>
</organism>
<dbReference type="AlphaFoldDB" id="A0A1I2GDU5"/>
<dbReference type="GO" id="GO:0009279">
    <property type="term" value="C:cell outer membrane"/>
    <property type="evidence" value="ECO:0007669"/>
    <property type="project" value="UniProtKB-SubCell"/>
</dbReference>
<dbReference type="EMBL" id="FONY01000018">
    <property type="protein sequence ID" value="SFF15672.1"/>
    <property type="molecule type" value="Genomic_DNA"/>
</dbReference>
<protein>
    <submittedName>
        <fullName evidence="7">Outer membrane protein OmpA</fullName>
    </submittedName>
</protein>
<dbReference type="Proteomes" id="UP000199513">
    <property type="component" value="Unassembled WGS sequence"/>
</dbReference>
<dbReference type="Pfam" id="PF00691">
    <property type="entry name" value="OmpA"/>
    <property type="match status" value="1"/>
</dbReference>
<dbReference type="InterPro" id="IPR036737">
    <property type="entry name" value="OmpA-like_sf"/>
</dbReference>
<reference evidence="7 8" key="1">
    <citation type="submission" date="2016-10" db="EMBL/GenBank/DDBJ databases">
        <authorList>
            <person name="de Groot N.N."/>
        </authorList>
    </citation>
    <scope>NUCLEOTIDE SEQUENCE [LARGE SCALE GENOMIC DNA]</scope>
    <source>
        <strain>GEY</strain>
        <strain evidence="8">DSM 9560</strain>
    </source>
</reference>
<dbReference type="PROSITE" id="PS51123">
    <property type="entry name" value="OMPA_2"/>
    <property type="match status" value="1"/>
</dbReference>
<dbReference type="InterPro" id="IPR050330">
    <property type="entry name" value="Bact_OuterMem_StrucFunc"/>
</dbReference>
<keyword evidence="5" id="KW-0812">Transmembrane</keyword>
<dbReference type="InterPro" id="IPR006665">
    <property type="entry name" value="OmpA-like"/>
</dbReference>
<dbReference type="InterPro" id="IPR006664">
    <property type="entry name" value="OMP_bac"/>
</dbReference>
<dbReference type="Pfam" id="PF07676">
    <property type="entry name" value="PD40"/>
    <property type="match status" value="2"/>
</dbReference>
<keyword evidence="8" id="KW-1185">Reference proteome</keyword>
<dbReference type="PANTHER" id="PTHR30329:SF21">
    <property type="entry name" value="LIPOPROTEIN YIAD-RELATED"/>
    <property type="match status" value="1"/>
</dbReference>
<evidence type="ECO:0000256" key="5">
    <source>
        <dbReference type="SAM" id="Phobius"/>
    </source>
</evidence>
<dbReference type="PANTHER" id="PTHR30329">
    <property type="entry name" value="STATOR ELEMENT OF FLAGELLAR MOTOR COMPLEX"/>
    <property type="match status" value="1"/>
</dbReference>
<dbReference type="OrthoDB" id="1490539at2"/>
<evidence type="ECO:0000256" key="2">
    <source>
        <dbReference type="ARBA" id="ARBA00023136"/>
    </source>
</evidence>
<keyword evidence="5" id="KW-1133">Transmembrane helix</keyword>
<evidence type="ECO:0000256" key="4">
    <source>
        <dbReference type="PROSITE-ProRule" id="PRU00473"/>
    </source>
</evidence>
<dbReference type="PROSITE" id="PS51257">
    <property type="entry name" value="PROKAR_LIPOPROTEIN"/>
    <property type="match status" value="1"/>
</dbReference>
<evidence type="ECO:0000313" key="7">
    <source>
        <dbReference type="EMBL" id="SFF15672.1"/>
    </source>
</evidence>